<comment type="caution">
    <text evidence="1">The sequence shown here is derived from an EMBL/GenBank/DDBJ whole genome shotgun (WGS) entry which is preliminary data.</text>
</comment>
<proteinExistence type="predicted"/>
<evidence type="ECO:0000313" key="1">
    <source>
        <dbReference type="EMBL" id="KAI9907902.1"/>
    </source>
</evidence>
<keyword evidence="2" id="KW-1185">Reference proteome</keyword>
<sequence length="379" mass="41794">MRSALDRGGLTLEQSAVTSFNGSRQDGDTLCVTDSSIPFDYVYVLDCQPTAQYSGLALALSTNTVQLRSLETLGLKHEFHAHACTIHEIWTSPTVPHHLATCSSDECIKLWDTRTPLPATVIPVGQEVWSLSLGCDETLVAAGTDDRALFYDVRTGSKLGEYGESHVDAVTKVRFHPLEPAYVATASEDGVVCFFDCRIPNEEDALESILNVESAVTTLGFFGPQNENIYCLTGTETLDLWNVWTAQRLHHYDTVRDDCNRNGIVTDYLINCVYDDKSDELFLLVGNHAGEFSAVSIGTDAMSTGKLQHVATLKGGHKACIRCIYYDLESTRLYTGGEDTRLCKWTVPDSTTRPLSVTGNSRKVTQGNIRKARESSRPY</sequence>
<protein>
    <submittedName>
        <fullName evidence="1">Uncharacterized protein</fullName>
    </submittedName>
</protein>
<gene>
    <name evidence="1" type="ORF">PsorP6_003455</name>
</gene>
<accession>A0ACC0VNX2</accession>
<name>A0ACC0VNX2_9STRA</name>
<dbReference type="EMBL" id="CM047587">
    <property type="protein sequence ID" value="KAI9907902.1"/>
    <property type="molecule type" value="Genomic_DNA"/>
</dbReference>
<organism evidence="1 2">
    <name type="scientific">Peronosclerospora sorghi</name>
    <dbReference type="NCBI Taxonomy" id="230839"/>
    <lineage>
        <taxon>Eukaryota</taxon>
        <taxon>Sar</taxon>
        <taxon>Stramenopiles</taxon>
        <taxon>Oomycota</taxon>
        <taxon>Peronosporomycetes</taxon>
        <taxon>Peronosporales</taxon>
        <taxon>Peronosporaceae</taxon>
        <taxon>Peronosclerospora</taxon>
    </lineage>
</organism>
<reference evidence="1 2" key="1">
    <citation type="journal article" date="2022" name="bioRxiv">
        <title>The genome of the oomycete Peronosclerospora sorghi, a cosmopolitan pathogen of maize and sorghum, is inflated with dispersed pseudogenes.</title>
        <authorList>
            <person name="Fletcher K."/>
            <person name="Martin F."/>
            <person name="Isakeit T."/>
            <person name="Cavanaugh K."/>
            <person name="Magill C."/>
            <person name="Michelmore R."/>
        </authorList>
    </citation>
    <scope>NUCLEOTIDE SEQUENCE [LARGE SCALE GENOMIC DNA]</scope>
    <source>
        <strain evidence="1">P6</strain>
    </source>
</reference>
<dbReference type="Proteomes" id="UP001163321">
    <property type="component" value="Chromosome 8"/>
</dbReference>
<evidence type="ECO:0000313" key="2">
    <source>
        <dbReference type="Proteomes" id="UP001163321"/>
    </source>
</evidence>